<organism evidence="10 11">
    <name type="scientific">Nocardioides perillae</name>
    <dbReference type="NCBI Taxonomy" id="1119534"/>
    <lineage>
        <taxon>Bacteria</taxon>
        <taxon>Bacillati</taxon>
        <taxon>Actinomycetota</taxon>
        <taxon>Actinomycetes</taxon>
        <taxon>Propionibacteriales</taxon>
        <taxon>Nocardioidaceae</taxon>
        <taxon>Nocardioides</taxon>
    </lineage>
</organism>
<dbReference type="PROSITE" id="PS50263">
    <property type="entry name" value="CN_HYDROLASE"/>
    <property type="match status" value="1"/>
</dbReference>
<feature type="transmembrane region" description="Helical" evidence="8">
    <location>
        <begin position="77"/>
        <end position="98"/>
    </location>
</feature>
<dbReference type="Pfam" id="PF20154">
    <property type="entry name" value="LNT_N"/>
    <property type="match status" value="1"/>
</dbReference>
<dbReference type="Pfam" id="PF00795">
    <property type="entry name" value="CN_hydrolase"/>
    <property type="match status" value="1"/>
</dbReference>
<dbReference type="GO" id="GO:0042158">
    <property type="term" value="P:lipoprotein biosynthetic process"/>
    <property type="evidence" value="ECO:0007669"/>
    <property type="project" value="UniProtKB-UniRule"/>
</dbReference>
<comment type="subcellular location">
    <subcellularLocation>
        <location evidence="1 8">Cell membrane</location>
        <topology evidence="1 8">Multi-pass membrane protein</topology>
    </subcellularLocation>
</comment>
<feature type="transmembrane region" description="Helical" evidence="8">
    <location>
        <begin position="491"/>
        <end position="513"/>
    </location>
</feature>
<keyword evidence="3 8" id="KW-0808">Transferase</keyword>
<dbReference type="HAMAP" id="MF_01148">
    <property type="entry name" value="Lnt"/>
    <property type="match status" value="1"/>
</dbReference>
<feature type="transmembrane region" description="Helical" evidence="8">
    <location>
        <begin position="188"/>
        <end position="207"/>
    </location>
</feature>
<reference evidence="10 11" key="1">
    <citation type="submission" date="2020-07" db="EMBL/GenBank/DDBJ databases">
        <title>Sequencing the genomes of 1000 actinobacteria strains.</title>
        <authorList>
            <person name="Klenk H.-P."/>
        </authorList>
    </citation>
    <scope>NUCLEOTIDE SEQUENCE [LARGE SCALE GENOMIC DNA]</scope>
    <source>
        <strain evidence="10 11">DSM 24552</strain>
    </source>
</reference>
<evidence type="ECO:0000313" key="11">
    <source>
        <dbReference type="Proteomes" id="UP000544110"/>
    </source>
</evidence>
<keyword evidence="4 8" id="KW-0812">Transmembrane</keyword>
<feature type="transmembrane region" description="Helical" evidence="8">
    <location>
        <begin position="143"/>
        <end position="168"/>
    </location>
</feature>
<protein>
    <recommendedName>
        <fullName evidence="8">Apolipoprotein N-acyltransferase</fullName>
        <shortName evidence="8">ALP N-acyltransferase</shortName>
        <ecNumber evidence="8">2.3.1.269</ecNumber>
    </recommendedName>
</protein>
<dbReference type="InterPro" id="IPR004563">
    <property type="entry name" value="Apolipo_AcylTrfase"/>
</dbReference>
<keyword evidence="10" id="KW-0449">Lipoprotein</keyword>
<dbReference type="Proteomes" id="UP000544110">
    <property type="component" value="Unassembled WGS sequence"/>
</dbReference>
<proteinExistence type="inferred from homology"/>
<dbReference type="PANTHER" id="PTHR38686">
    <property type="entry name" value="APOLIPOPROTEIN N-ACYLTRANSFERASE"/>
    <property type="match status" value="1"/>
</dbReference>
<evidence type="ECO:0000256" key="2">
    <source>
        <dbReference type="ARBA" id="ARBA00022475"/>
    </source>
</evidence>
<feature type="transmembrane region" description="Helical" evidence="8">
    <location>
        <begin position="30"/>
        <end position="46"/>
    </location>
</feature>
<dbReference type="InterPro" id="IPR045378">
    <property type="entry name" value="LNT_N"/>
</dbReference>
<evidence type="ECO:0000313" key="10">
    <source>
        <dbReference type="EMBL" id="NYG56802.1"/>
    </source>
</evidence>
<evidence type="ECO:0000256" key="5">
    <source>
        <dbReference type="ARBA" id="ARBA00022989"/>
    </source>
</evidence>
<comment type="similarity">
    <text evidence="8">Belongs to the CN hydrolase family. Apolipoprotein N-acyltransferase subfamily.</text>
</comment>
<sequence>MSPQVLLRSAGAVAAATLLAASAEPLGWWAAAPAGAGVLAVCVHGAGGRLGSLLGFVTGTAWSVLLVPWLAAVGLSAWVVTSVAVGVFVGLTGAAMSLVARWPGWPVWVAVVWVLGEEVWSRVPLGGFPWPRLAWSAVDAPWAGWLALVGVPGTSMVVFLSGSFAAWVATMTVRRLRCPLRRPRARAAGALGTAGVSATLLSAPLLWPPASLGSGWVADAETFTVAVVQGGVPGDGTQLAAHHREVTDRLAEATVGIGRTGGTVRPVADGGVPIAPDLVLWPENSTAVDPGADADVRADLVRASAAVDAPVLVGTIEDGPRTGTAVNLTRVWRDGHDVGRAYVKRHLVPFGEYVPWRDLFRTLGVGRVDEVPRDMLPGGDQGPFGVAGTHVGLLICFDVAHDDAVRAAIDGGAELLAVQTSNATFTGTRQLNQQLVITRARALETGRAVVVAATTGVSAVIAPDGSVVSRSEDSGRAVLVEDVPLVRDKTAAAAAGPLVVPSAAALLSLSALWRRARVARLGRTSRVRRPRASR</sequence>
<dbReference type="Gene3D" id="3.60.110.10">
    <property type="entry name" value="Carbon-nitrogen hydrolase"/>
    <property type="match status" value="1"/>
</dbReference>
<evidence type="ECO:0000256" key="4">
    <source>
        <dbReference type="ARBA" id="ARBA00022692"/>
    </source>
</evidence>
<keyword evidence="11" id="KW-1185">Reference proteome</keyword>
<gene>
    <name evidence="8" type="primary">lnt</name>
    <name evidence="10" type="ORF">BJ989_003106</name>
</gene>
<evidence type="ECO:0000256" key="1">
    <source>
        <dbReference type="ARBA" id="ARBA00004651"/>
    </source>
</evidence>
<feature type="transmembrane region" description="Helical" evidence="8">
    <location>
        <begin position="105"/>
        <end position="123"/>
    </location>
</feature>
<evidence type="ECO:0000256" key="3">
    <source>
        <dbReference type="ARBA" id="ARBA00022679"/>
    </source>
</evidence>
<dbReference type="UniPathway" id="UPA00666"/>
<keyword evidence="6 8" id="KW-0472">Membrane</keyword>
<keyword evidence="5 8" id="KW-1133">Transmembrane helix</keyword>
<comment type="catalytic activity">
    <reaction evidence="8">
        <text>N-terminal S-1,2-diacyl-sn-glyceryl-L-cysteinyl-[lipoprotein] + a glycerophospholipid = N-acyl-S-1,2-diacyl-sn-glyceryl-L-cysteinyl-[lipoprotein] + a 2-acyl-sn-glycero-3-phospholipid + H(+)</text>
        <dbReference type="Rhea" id="RHEA:48228"/>
        <dbReference type="Rhea" id="RHEA-COMP:14681"/>
        <dbReference type="Rhea" id="RHEA-COMP:14684"/>
        <dbReference type="ChEBI" id="CHEBI:15378"/>
        <dbReference type="ChEBI" id="CHEBI:136912"/>
        <dbReference type="ChEBI" id="CHEBI:140656"/>
        <dbReference type="ChEBI" id="CHEBI:140657"/>
        <dbReference type="ChEBI" id="CHEBI:140660"/>
        <dbReference type="EC" id="2.3.1.269"/>
    </reaction>
</comment>
<dbReference type="GO" id="GO:0005886">
    <property type="term" value="C:plasma membrane"/>
    <property type="evidence" value="ECO:0007669"/>
    <property type="project" value="UniProtKB-SubCell"/>
</dbReference>
<dbReference type="AlphaFoldDB" id="A0A7Y9UN44"/>
<evidence type="ECO:0000259" key="9">
    <source>
        <dbReference type="PROSITE" id="PS50263"/>
    </source>
</evidence>
<keyword evidence="2 8" id="KW-1003">Cell membrane</keyword>
<dbReference type="EC" id="2.3.1.269" evidence="8"/>
<accession>A0A7Y9UN44</accession>
<comment type="pathway">
    <text evidence="8">Protein modification; lipoprotein biosynthesis (N-acyl transfer).</text>
</comment>
<dbReference type="InterPro" id="IPR003010">
    <property type="entry name" value="C-N_Hydrolase"/>
</dbReference>
<dbReference type="NCBIfam" id="TIGR00546">
    <property type="entry name" value="lnt"/>
    <property type="match status" value="1"/>
</dbReference>
<keyword evidence="7 8" id="KW-0012">Acyltransferase</keyword>
<dbReference type="InterPro" id="IPR036526">
    <property type="entry name" value="C-N_Hydrolase_sf"/>
</dbReference>
<dbReference type="CDD" id="cd07571">
    <property type="entry name" value="ALP_N-acyl_transferase"/>
    <property type="match status" value="1"/>
</dbReference>
<dbReference type="SUPFAM" id="SSF56317">
    <property type="entry name" value="Carbon-nitrogen hydrolase"/>
    <property type="match status" value="1"/>
</dbReference>
<evidence type="ECO:0000256" key="7">
    <source>
        <dbReference type="ARBA" id="ARBA00023315"/>
    </source>
</evidence>
<comment type="function">
    <text evidence="8">Catalyzes the phospholipid dependent N-acylation of the N-terminal cysteine of apolipoprotein, the last step in lipoprotein maturation.</text>
</comment>
<dbReference type="RefSeq" id="WP_179518997.1">
    <property type="nucleotide sequence ID" value="NZ_JACCAC010000001.1"/>
</dbReference>
<evidence type="ECO:0000256" key="6">
    <source>
        <dbReference type="ARBA" id="ARBA00023136"/>
    </source>
</evidence>
<dbReference type="PANTHER" id="PTHR38686:SF1">
    <property type="entry name" value="APOLIPOPROTEIN N-ACYLTRANSFERASE"/>
    <property type="match status" value="1"/>
</dbReference>
<feature type="transmembrane region" description="Helical" evidence="8">
    <location>
        <begin position="53"/>
        <end position="71"/>
    </location>
</feature>
<name>A0A7Y9UN44_9ACTN</name>
<feature type="domain" description="CN hydrolase" evidence="9">
    <location>
        <begin position="223"/>
        <end position="485"/>
    </location>
</feature>
<dbReference type="GO" id="GO:0016410">
    <property type="term" value="F:N-acyltransferase activity"/>
    <property type="evidence" value="ECO:0007669"/>
    <property type="project" value="UniProtKB-UniRule"/>
</dbReference>
<evidence type="ECO:0000256" key="8">
    <source>
        <dbReference type="HAMAP-Rule" id="MF_01148"/>
    </source>
</evidence>
<comment type="caution">
    <text evidence="10">The sequence shown here is derived from an EMBL/GenBank/DDBJ whole genome shotgun (WGS) entry which is preliminary data.</text>
</comment>
<dbReference type="EMBL" id="JACCAC010000001">
    <property type="protein sequence ID" value="NYG56802.1"/>
    <property type="molecule type" value="Genomic_DNA"/>
</dbReference>